<feature type="domain" description="HTH tetR-type" evidence="5">
    <location>
        <begin position="9"/>
        <end position="69"/>
    </location>
</feature>
<keyword evidence="1" id="KW-0805">Transcription regulation</keyword>
<evidence type="ECO:0000313" key="6">
    <source>
        <dbReference type="EMBL" id="UOE45674.1"/>
    </source>
</evidence>
<dbReference type="Pfam" id="PF00440">
    <property type="entry name" value="TetR_N"/>
    <property type="match status" value="1"/>
</dbReference>
<dbReference type="RefSeq" id="WP_243558272.1">
    <property type="nucleotide sequence ID" value="NZ_CP094528.1"/>
</dbReference>
<evidence type="ECO:0000256" key="2">
    <source>
        <dbReference type="ARBA" id="ARBA00023125"/>
    </source>
</evidence>
<evidence type="ECO:0000259" key="5">
    <source>
        <dbReference type="PROSITE" id="PS50977"/>
    </source>
</evidence>
<proteinExistence type="predicted"/>
<reference evidence="6 7" key="1">
    <citation type="submission" date="2022-03" db="EMBL/GenBank/DDBJ databases">
        <title>Mucilaginibacter sp. isolated from the gut of Protaetia brevitarsis seulensis larvae.</title>
        <authorList>
            <person name="Won M."/>
            <person name="Kim S.-J."/>
            <person name="Kwon S.-W."/>
        </authorList>
    </citation>
    <scope>NUCLEOTIDE SEQUENCE [LARGE SCALE GENOMIC DNA]</scope>
    <source>
        <strain evidence="6 7">CFWR-12</strain>
    </source>
</reference>
<accession>A0ABY4C3X0</accession>
<dbReference type="InterPro" id="IPR009057">
    <property type="entry name" value="Homeodomain-like_sf"/>
</dbReference>
<dbReference type="SUPFAM" id="SSF46689">
    <property type="entry name" value="Homeodomain-like"/>
    <property type="match status" value="1"/>
</dbReference>
<keyword evidence="7" id="KW-1185">Reference proteome</keyword>
<dbReference type="PANTHER" id="PTHR30055">
    <property type="entry name" value="HTH-TYPE TRANSCRIPTIONAL REGULATOR RUTR"/>
    <property type="match status" value="1"/>
</dbReference>
<evidence type="ECO:0000256" key="3">
    <source>
        <dbReference type="ARBA" id="ARBA00023163"/>
    </source>
</evidence>
<name>A0ABY4C3X0_9MICO</name>
<protein>
    <submittedName>
        <fullName evidence="6">TetR/AcrR family transcriptional regulator</fullName>
    </submittedName>
</protein>
<gene>
    <name evidence="6" type="ORF">MTO99_07975</name>
</gene>
<keyword evidence="3" id="KW-0804">Transcription</keyword>
<evidence type="ECO:0000256" key="4">
    <source>
        <dbReference type="PROSITE-ProRule" id="PRU00335"/>
    </source>
</evidence>
<organism evidence="6 7">
    <name type="scientific">Agromyces larvae</name>
    <dbReference type="NCBI Taxonomy" id="2929802"/>
    <lineage>
        <taxon>Bacteria</taxon>
        <taxon>Bacillati</taxon>
        <taxon>Actinomycetota</taxon>
        <taxon>Actinomycetes</taxon>
        <taxon>Micrococcales</taxon>
        <taxon>Microbacteriaceae</taxon>
        <taxon>Agromyces</taxon>
    </lineage>
</organism>
<dbReference type="EMBL" id="CP094528">
    <property type="protein sequence ID" value="UOE45674.1"/>
    <property type="molecule type" value="Genomic_DNA"/>
</dbReference>
<dbReference type="InterPro" id="IPR050109">
    <property type="entry name" value="HTH-type_TetR-like_transc_reg"/>
</dbReference>
<evidence type="ECO:0000313" key="7">
    <source>
        <dbReference type="Proteomes" id="UP000832097"/>
    </source>
</evidence>
<keyword evidence="2 4" id="KW-0238">DNA-binding</keyword>
<feature type="DNA-binding region" description="H-T-H motif" evidence="4">
    <location>
        <begin position="32"/>
        <end position="51"/>
    </location>
</feature>
<evidence type="ECO:0000256" key="1">
    <source>
        <dbReference type="ARBA" id="ARBA00023015"/>
    </source>
</evidence>
<sequence length="189" mass="20081">MTTRAVAAGRTRERILRAAAERFAGAHYDDVTLAGVADAAGVTVQTVFNHFGSKEGLLTASIAHFAGEVADLRGEVDPGDVDGAVEALIRHYEALGDANWRAVADADRQPALRPLLDGARSEHRAWLESVFGPLLPGADTPRSEAIDALYAATDVGTWKLLRRDLGRSEGETTAVLRRLVAAVLEGSTP</sequence>
<dbReference type="Proteomes" id="UP000832097">
    <property type="component" value="Chromosome"/>
</dbReference>
<dbReference type="Gene3D" id="1.10.357.10">
    <property type="entry name" value="Tetracycline Repressor, domain 2"/>
    <property type="match status" value="1"/>
</dbReference>
<dbReference type="PROSITE" id="PS50977">
    <property type="entry name" value="HTH_TETR_2"/>
    <property type="match status" value="1"/>
</dbReference>
<dbReference type="InterPro" id="IPR001647">
    <property type="entry name" value="HTH_TetR"/>
</dbReference>
<dbReference type="PANTHER" id="PTHR30055:SF234">
    <property type="entry name" value="HTH-TYPE TRANSCRIPTIONAL REGULATOR BETI"/>
    <property type="match status" value="1"/>
</dbReference>
<dbReference type="PRINTS" id="PR00455">
    <property type="entry name" value="HTHTETR"/>
</dbReference>